<dbReference type="GO" id="GO:0008713">
    <property type="term" value="F:ADP-heptose-lipopolysaccharide heptosyltransferase activity"/>
    <property type="evidence" value="ECO:0007669"/>
    <property type="project" value="TreeGrafter"/>
</dbReference>
<dbReference type="NCBIfam" id="TIGR01656">
    <property type="entry name" value="Histidinol-ppas"/>
    <property type="match status" value="1"/>
</dbReference>
<proteinExistence type="predicted"/>
<evidence type="ECO:0000256" key="1">
    <source>
        <dbReference type="ARBA" id="ARBA00022490"/>
    </source>
</evidence>
<keyword evidence="5" id="KW-0378">Hydrolase</keyword>
<dbReference type="InterPro" id="IPR006549">
    <property type="entry name" value="HAD-SF_hydro_IIIA"/>
</dbReference>
<dbReference type="InterPro" id="IPR051199">
    <property type="entry name" value="LPS_LOS_Heptosyltrfase"/>
</dbReference>
<protein>
    <recommendedName>
        <fullName evidence="8">D,D-heptose 1,7-bisphosphate phosphatase</fullName>
    </recommendedName>
</protein>
<name>A0A855XCC1_9BACT</name>
<dbReference type="EMBL" id="PQAP01000001">
    <property type="protein sequence ID" value="PWB76400.1"/>
    <property type="molecule type" value="Genomic_DNA"/>
</dbReference>
<dbReference type="NCBIfam" id="TIGR01662">
    <property type="entry name" value="HAD-SF-IIIA"/>
    <property type="match status" value="1"/>
</dbReference>
<dbReference type="SUPFAM" id="SSF53756">
    <property type="entry name" value="UDP-Glycosyltransferase/glycogen phosphorylase"/>
    <property type="match status" value="1"/>
</dbReference>
<dbReference type="InterPro" id="IPR023214">
    <property type="entry name" value="HAD_sf"/>
</dbReference>
<dbReference type="GO" id="GO:0009244">
    <property type="term" value="P:lipopolysaccharide core region biosynthetic process"/>
    <property type="evidence" value="ECO:0007669"/>
    <property type="project" value="TreeGrafter"/>
</dbReference>
<reference evidence="6 7" key="1">
    <citation type="journal article" date="2018" name="ISME J.">
        <title>A methanotrophic archaeon couples anaerobic oxidation of methane to Fe(III) reduction.</title>
        <authorList>
            <person name="Cai C."/>
            <person name="Leu A.O."/>
            <person name="Xie G.J."/>
            <person name="Guo J."/>
            <person name="Feng Y."/>
            <person name="Zhao J.X."/>
            <person name="Tyson G.W."/>
            <person name="Yuan Z."/>
            <person name="Hu S."/>
        </authorList>
    </citation>
    <scope>NUCLEOTIDE SEQUENCE [LARGE SCALE GENOMIC DNA]</scope>
    <source>
        <strain evidence="6">FeB_12</strain>
    </source>
</reference>
<dbReference type="CDD" id="cd07503">
    <property type="entry name" value="HAD_HisB-N"/>
    <property type="match status" value="1"/>
</dbReference>
<keyword evidence="2" id="KW-0328">Glycosyltransferase</keyword>
<dbReference type="InterPro" id="IPR006543">
    <property type="entry name" value="Histidinol-phos"/>
</dbReference>
<dbReference type="Pfam" id="PF01075">
    <property type="entry name" value="Glyco_transf_9"/>
    <property type="match status" value="1"/>
</dbReference>
<keyword evidence="3" id="KW-0808">Transferase</keyword>
<dbReference type="AlphaFoldDB" id="A0A855XCC1"/>
<dbReference type="InterPro" id="IPR036412">
    <property type="entry name" value="HAD-like_sf"/>
</dbReference>
<evidence type="ECO:0008006" key="8">
    <source>
        <dbReference type="Google" id="ProtNLM"/>
    </source>
</evidence>
<dbReference type="InterPro" id="IPR002201">
    <property type="entry name" value="Glyco_trans_9"/>
</dbReference>
<dbReference type="PANTHER" id="PTHR30160">
    <property type="entry name" value="TETRAACYLDISACCHARIDE 4'-KINASE-RELATED"/>
    <property type="match status" value="1"/>
</dbReference>
<evidence type="ECO:0000313" key="7">
    <source>
        <dbReference type="Proteomes" id="UP000250918"/>
    </source>
</evidence>
<comment type="caution">
    <text evidence="6">The sequence shown here is derived from an EMBL/GenBank/DDBJ whole genome shotgun (WGS) entry which is preliminary data.</text>
</comment>
<dbReference type="GO" id="GO:0016791">
    <property type="term" value="F:phosphatase activity"/>
    <property type="evidence" value="ECO:0007669"/>
    <property type="project" value="InterPro"/>
</dbReference>
<organism evidence="6 7">
    <name type="scientific">candidate division GN15 bacterium</name>
    <dbReference type="NCBI Taxonomy" id="2072418"/>
    <lineage>
        <taxon>Bacteria</taxon>
        <taxon>candidate division GN15</taxon>
    </lineage>
</organism>
<keyword evidence="4" id="KW-0479">Metal-binding</keyword>
<dbReference type="Gene3D" id="3.40.50.2000">
    <property type="entry name" value="Glycogen Phosphorylase B"/>
    <property type="match status" value="2"/>
</dbReference>
<evidence type="ECO:0000256" key="3">
    <source>
        <dbReference type="ARBA" id="ARBA00022679"/>
    </source>
</evidence>
<evidence type="ECO:0000313" key="6">
    <source>
        <dbReference type="EMBL" id="PWB76400.1"/>
    </source>
</evidence>
<dbReference type="CDD" id="cd03789">
    <property type="entry name" value="GT9_LPS_heptosyltransferase"/>
    <property type="match status" value="1"/>
</dbReference>
<evidence type="ECO:0000256" key="4">
    <source>
        <dbReference type="ARBA" id="ARBA00022723"/>
    </source>
</evidence>
<dbReference type="SUPFAM" id="SSF56784">
    <property type="entry name" value="HAD-like"/>
    <property type="match status" value="1"/>
</dbReference>
<gene>
    <name evidence="6" type="ORF">C3F09_00065</name>
</gene>
<accession>A0A855XCC1</accession>
<sequence length="522" mass="57597">MTRHILVIRLGSLGDVILTSPAVLNLKIAHPGSKLVFLTKERFGEVARMIPGVDEVRTIPERIGSTDLYRLVLDLDRTNFDIVVDLHGNFRSWFVRTLLGSSQSNVYPKRRLERWLIVHRKQFPREDQHTIDLYNALISRNGLPTPSRRPILMIADPNQNHFMRSRENVVVIAPGAAHENKKWPIERFSEVARALHRRFGSKIAWVVTRDDAGIHNLDSLPEGSFVELVDAPIPTVAEVMAGARLSIANDSGLAHLSSAVGTPVIAVFGPTHPALGFAPRGLFDVVAEIDEYCRPCSLHGKTPCFRTERFCMTRLSTNDVLERAVRLFESPVNVERALFVDRDGTIAVERHYVSNPDEIELIPGAAQALRRARDAGFKIVVVSNQSGVARGHFGIDAVERTNARLRSLLRNEGVEPDLMLYCPHHPHGSISGYSFACACRKPAPGMAEQAAIELGIDLRRSYVIGDKIDDVTMASVMGGSAILVRTGYGSDSEARLSGLVQPRGLAVCDNLAGAVDEILKRS</sequence>
<evidence type="ECO:0000256" key="5">
    <source>
        <dbReference type="ARBA" id="ARBA00022801"/>
    </source>
</evidence>
<keyword evidence="1" id="KW-0963">Cytoplasm</keyword>
<dbReference type="Gene3D" id="3.40.50.1000">
    <property type="entry name" value="HAD superfamily/HAD-like"/>
    <property type="match status" value="1"/>
</dbReference>
<dbReference type="GO" id="GO:0005829">
    <property type="term" value="C:cytosol"/>
    <property type="evidence" value="ECO:0007669"/>
    <property type="project" value="TreeGrafter"/>
</dbReference>
<dbReference type="Pfam" id="PF13242">
    <property type="entry name" value="Hydrolase_like"/>
    <property type="match status" value="1"/>
</dbReference>
<dbReference type="Proteomes" id="UP000250918">
    <property type="component" value="Unassembled WGS sequence"/>
</dbReference>
<dbReference type="GO" id="GO:0046872">
    <property type="term" value="F:metal ion binding"/>
    <property type="evidence" value="ECO:0007669"/>
    <property type="project" value="UniProtKB-KW"/>
</dbReference>
<evidence type="ECO:0000256" key="2">
    <source>
        <dbReference type="ARBA" id="ARBA00022676"/>
    </source>
</evidence>